<protein>
    <recommendedName>
        <fullName evidence="11">HTH gntR-type domain-containing protein</fullName>
    </recommendedName>
</protein>
<keyword evidence="9" id="KW-0238">DNA-binding</keyword>
<dbReference type="GO" id="GO:0003700">
    <property type="term" value="F:DNA-binding transcription factor activity"/>
    <property type="evidence" value="ECO:0007669"/>
    <property type="project" value="InterPro"/>
</dbReference>
<sequence length="483" mass="53338">MRQYEYLVRSIGDQILKGDMAVGSKLPSERATAKKFVVSRSTVRRAWRELESLGYVTWSNQSTPVVIRPLEPMGRAERSPVGRLAEALSPTFLGDLMQAAVSSARYNFEIGMPDPELLPIQDFQQILRELFSYPSREVFGYSPTLGLERVRRAISEEFLTRRGIAMSPHNILVTAGSLQGLNLLTRLWVRPGDVILTESPTFAGALHIFRSHGAKILGIPIDESGINVDMLTSLTLGQNPRFLYIQPVGQNPTGVTLAPERRLKLLHWAQQSQIPIVEDDAYGFLSDEPTPPLASEDGKIPLVYLNTFSKILAPGIRVGFLAAPADLIRQLVALKQLSDLHTGTLSQLVAEGWLRQGRVDAHIQRARTIYKGRLKLATRVIRQAAQLTLFAEPTHGFYLFAKLPAGLTAQSLHAKASQRDVLFAPGQPFSPDGELFGDWIRLAVGAQPTAQIETGLRRLTRLLEDVADGSSGSSNRTIKLPRS</sequence>
<evidence type="ECO:0000256" key="8">
    <source>
        <dbReference type="ARBA" id="ARBA00023015"/>
    </source>
</evidence>
<keyword evidence="5" id="KW-0032">Aminotransferase</keyword>
<dbReference type="Gene3D" id="3.90.1150.10">
    <property type="entry name" value="Aspartate Aminotransferase, domain 1"/>
    <property type="match status" value="1"/>
</dbReference>
<keyword evidence="7" id="KW-0663">Pyridoxal phosphate</keyword>
<dbReference type="GO" id="GO:0008483">
    <property type="term" value="F:transaminase activity"/>
    <property type="evidence" value="ECO:0007669"/>
    <property type="project" value="UniProtKB-KW"/>
</dbReference>
<comment type="similarity">
    <text evidence="3">Belongs to the class-I pyridoxal-phosphate-dependent aminotransferase family.</text>
</comment>
<dbReference type="Proteomes" id="UP000242972">
    <property type="component" value="Unassembled WGS sequence"/>
</dbReference>
<organism evidence="12 13">
    <name type="scientific">Sulfobacillus benefaciens</name>
    <dbReference type="NCBI Taxonomy" id="453960"/>
    <lineage>
        <taxon>Bacteria</taxon>
        <taxon>Bacillati</taxon>
        <taxon>Bacillota</taxon>
        <taxon>Clostridia</taxon>
        <taxon>Eubacteriales</taxon>
        <taxon>Clostridiales Family XVII. Incertae Sedis</taxon>
        <taxon>Sulfobacillus</taxon>
    </lineage>
</organism>
<dbReference type="PANTHER" id="PTHR46577:SF2">
    <property type="entry name" value="TRANSCRIPTIONAL REGULATORY PROTEIN"/>
    <property type="match status" value="1"/>
</dbReference>
<dbReference type="GO" id="GO:0030170">
    <property type="term" value="F:pyridoxal phosphate binding"/>
    <property type="evidence" value="ECO:0007669"/>
    <property type="project" value="InterPro"/>
</dbReference>
<comment type="subunit">
    <text evidence="4">Homodimer.</text>
</comment>
<dbReference type="CDD" id="cd00609">
    <property type="entry name" value="AAT_like"/>
    <property type="match status" value="1"/>
</dbReference>
<dbReference type="InterPro" id="IPR000524">
    <property type="entry name" value="Tscrpt_reg_HTH_GntR"/>
</dbReference>
<comment type="similarity">
    <text evidence="2">In the C-terminal section; belongs to the class-I pyridoxal-phosphate-dependent aminotransferase family.</text>
</comment>
<evidence type="ECO:0000313" key="12">
    <source>
        <dbReference type="EMBL" id="PSR33076.1"/>
    </source>
</evidence>
<dbReference type="SMART" id="SM00345">
    <property type="entry name" value="HTH_GNTR"/>
    <property type="match status" value="1"/>
</dbReference>
<dbReference type="PANTHER" id="PTHR46577">
    <property type="entry name" value="HTH-TYPE TRANSCRIPTIONAL REGULATORY PROTEIN GABR"/>
    <property type="match status" value="1"/>
</dbReference>
<evidence type="ECO:0000259" key="11">
    <source>
        <dbReference type="PROSITE" id="PS50949"/>
    </source>
</evidence>
<dbReference type="PROSITE" id="PS50949">
    <property type="entry name" value="HTH_GNTR"/>
    <property type="match status" value="1"/>
</dbReference>
<keyword evidence="8" id="KW-0805">Transcription regulation</keyword>
<dbReference type="InterPro" id="IPR015424">
    <property type="entry name" value="PyrdxlP-dep_Trfase"/>
</dbReference>
<dbReference type="FunFam" id="3.40.640.10:FF:000053">
    <property type="entry name" value="Aminotransferase, class I"/>
    <property type="match status" value="1"/>
</dbReference>
<dbReference type="InterPro" id="IPR015421">
    <property type="entry name" value="PyrdxlP-dep_Trfase_major"/>
</dbReference>
<dbReference type="SUPFAM" id="SSF53383">
    <property type="entry name" value="PLP-dependent transferases"/>
    <property type="match status" value="1"/>
</dbReference>
<evidence type="ECO:0000256" key="7">
    <source>
        <dbReference type="ARBA" id="ARBA00022898"/>
    </source>
</evidence>
<evidence type="ECO:0000313" key="13">
    <source>
        <dbReference type="Proteomes" id="UP000242972"/>
    </source>
</evidence>
<gene>
    <name evidence="12" type="ORF">C7B46_11345</name>
</gene>
<evidence type="ECO:0000256" key="2">
    <source>
        <dbReference type="ARBA" id="ARBA00005384"/>
    </source>
</evidence>
<comment type="caution">
    <text evidence="12">The sequence shown here is derived from an EMBL/GenBank/DDBJ whole genome shotgun (WGS) entry which is preliminary data.</text>
</comment>
<dbReference type="PRINTS" id="PR00035">
    <property type="entry name" value="HTHGNTR"/>
</dbReference>
<dbReference type="Gene3D" id="3.40.640.10">
    <property type="entry name" value="Type I PLP-dependent aspartate aminotransferase-like (Major domain)"/>
    <property type="match status" value="1"/>
</dbReference>
<evidence type="ECO:0000256" key="10">
    <source>
        <dbReference type="ARBA" id="ARBA00023163"/>
    </source>
</evidence>
<dbReference type="Pfam" id="PF00155">
    <property type="entry name" value="Aminotran_1_2"/>
    <property type="match status" value="1"/>
</dbReference>
<dbReference type="AlphaFoldDB" id="A0A2T2XF40"/>
<feature type="domain" description="HTH gntR-type" evidence="11">
    <location>
        <begin position="1"/>
        <end position="69"/>
    </location>
</feature>
<dbReference type="InterPro" id="IPR015422">
    <property type="entry name" value="PyrdxlP-dep_Trfase_small"/>
</dbReference>
<proteinExistence type="inferred from homology"/>
<dbReference type="GO" id="GO:0003677">
    <property type="term" value="F:DNA binding"/>
    <property type="evidence" value="ECO:0007669"/>
    <property type="project" value="UniProtKB-KW"/>
</dbReference>
<dbReference type="Pfam" id="PF00392">
    <property type="entry name" value="GntR"/>
    <property type="match status" value="1"/>
</dbReference>
<evidence type="ECO:0000256" key="4">
    <source>
        <dbReference type="ARBA" id="ARBA00011738"/>
    </source>
</evidence>
<dbReference type="InterPro" id="IPR004839">
    <property type="entry name" value="Aminotransferase_I/II_large"/>
</dbReference>
<name>A0A2T2XF40_9FIRM</name>
<dbReference type="SUPFAM" id="SSF46785">
    <property type="entry name" value="Winged helix' DNA-binding domain"/>
    <property type="match status" value="1"/>
</dbReference>
<evidence type="ECO:0000256" key="3">
    <source>
        <dbReference type="ARBA" id="ARBA00007441"/>
    </source>
</evidence>
<evidence type="ECO:0000256" key="1">
    <source>
        <dbReference type="ARBA" id="ARBA00001933"/>
    </source>
</evidence>
<dbReference type="CDD" id="cd07377">
    <property type="entry name" value="WHTH_GntR"/>
    <property type="match status" value="1"/>
</dbReference>
<evidence type="ECO:0000256" key="6">
    <source>
        <dbReference type="ARBA" id="ARBA00022679"/>
    </source>
</evidence>
<accession>A0A2T2XF40</accession>
<dbReference type="InterPro" id="IPR036388">
    <property type="entry name" value="WH-like_DNA-bd_sf"/>
</dbReference>
<dbReference type="InterPro" id="IPR036390">
    <property type="entry name" value="WH_DNA-bd_sf"/>
</dbReference>
<reference evidence="12 13" key="1">
    <citation type="journal article" date="2014" name="BMC Genomics">
        <title>Comparison of environmental and isolate Sulfobacillus genomes reveals diverse carbon, sulfur, nitrogen, and hydrogen metabolisms.</title>
        <authorList>
            <person name="Justice N.B."/>
            <person name="Norman A."/>
            <person name="Brown C.T."/>
            <person name="Singh A."/>
            <person name="Thomas B.C."/>
            <person name="Banfield J.F."/>
        </authorList>
    </citation>
    <scope>NUCLEOTIDE SEQUENCE [LARGE SCALE GENOMIC DNA]</scope>
    <source>
        <strain evidence="12">AMDSBA4</strain>
    </source>
</reference>
<comment type="cofactor">
    <cofactor evidence="1">
        <name>pyridoxal 5'-phosphate</name>
        <dbReference type="ChEBI" id="CHEBI:597326"/>
    </cofactor>
</comment>
<dbReference type="EMBL" id="PXYW01000027">
    <property type="protein sequence ID" value="PSR33076.1"/>
    <property type="molecule type" value="Genomic_DNA"/>
</dbReference>
<keyword evidence="10" id="KW-0804">Transcription</keyword>
<keyword evidence="6" id="KW-0808">Transferase</keyword>
<dbReference type="InterPro" id="IPR051446">
    <property type="entry name" value="HTH_trans_reg/aminotransferase"/>
</dbReference>
<evidence type="ECO:0000256" key="9">
    <source>
        <dbReference type="ARBA" id="ARBA00023125"/>
    </source>
</evidence>
<evidence type="ECO:0000256" key="5">
    <source>
        <dbReference type="ARBA" id="ARBA00022576"/>
    </source>
</evidence>
<dbReference type="Gene3D" id="1.10.10.10">
    <property type="entry name" value="Winged helix-like DNA-binding domain superfamily/Winged helix DNA-binding domain"/>
    <property type="match status" value="1"/>
</dbReference>